<keyword evidence="4 8" id="KW-0812">Transmembrane</keyword>
<accession>A0A0G8XBR2</accession>
<dbReference type="InterPro" id="IPR039426">
    <property type="entry name" value="TonB-dep_rcpt-like"/>
</dbReference>
<evidence type="ECO:0000256" key="7">
    <source>
        <dbReference type="ARBA" id="ARBA00023237"/>
    </source>
</evidence>
<dbReference type="GeneID" id="61776884"/>
<dbReference type="InterPro" id="IPR036942">
    <property type="entry name" value="Beta-barrel_TonB_sf"/>
</dbReference>
<keyword evidence="5 9" id="KW-0798">TonB box</keyword>
<dbReference type="EMBL" id="JAAGYU010000022">
    <property type="protein sequence ID" value="NEL76016.1"/>
    <property type="molecule type" value="Genomic_DNA"/>
</dbReference>
<sequence length="977" mass="107281">MTAFRHCRHTRLSQALLLASLSPLAGLAQQTPAPQQLDAVTVTGSRIKRVQAEGPAPVQIIGADEIRAQGFTTVYDMLGTLNQAIGTVEADVSWGSHTPNASPLNLRNLGPNRSLLLVNGRRVADYPLPYNGQSNVSNYSNIPAAAVDRVEVLTGGASAIYGSDAIAGVVNVILKQNYSGDQFRMRGGTSTEGGRDTADVSWAGGRTGDHWSVTYALQYTSRDPLFGRDRPQMDDASDAPYSAWTTEQRRVGFRPSSGIALIDNATGTRQAPPPGACDQFGGEYYLADRLLYNRNTGVTTNTGQLCGLSADYGQWLLRSGSKDLSGYLYGTWEFGNGVQAWTNLAVFDSEAQWGTSPPYVQLPAGLDYPAFFDTASGQQLIGVRQFTASEVGSQAGLRNRNRERSWDISAGLRGTLADGRFDWEASLGRSYYRVQERISTVDWQRANDYFLGPQQGTVDGLPAYTLDRARWWTPLTPGQYAQIGAHSVNRAASWVNQGALSLSGRLFEGWAGPVEFAAVLEAAQQGYRLNPDPRANVDYEVQNVDRGGGERTRYSGGLEFGVPLTATLTATLAGRFDRYGDYTAFNDAADQLDIGTQKESTWSAGLQWRPIDSLLLRGSYATSFRAPDMHYLLGQPSSAQVRTLDQYRCIASGAYQINNCTGDNTEVTYPFAINRRGTPDLESELGNSWTVGFVWDAFENLSLTADFWRIHLEEEIRDIDETTILRDEAGCRTGLTITPGQAWSNPGGADYCASILARVQRNAAGAITAIERGPINLAQRDVSGIDLSARYQLKTGVGDFQMGLDYTNLRSMREQTYRTDPNPERRDRDIRSKLRGSVSWLYGNWNATVYGDRVGAVPGVRSHWGLDRLDNPGGCVPFADGGVPDDRANCTDTDPASPTFGQSTRKYYGRIGPAITWNINVGYRITPAMKLNLYVNNVFNSTGYNHKDPYKLDYEFYNSRLFSPVGREIAAEYVFDF</sequence>
<dbReference type="KEGG" id="xpe:BJD13_17090"/>
<evidence type="ECO:0000256" key="1">
    <source>
        <dbReference type="ARBA" id="ARBA00004571"/>
    </source>
</evidence>
<evidence type="ECO:0000256" key="3">
    <source>
        <dbReference type="ARBA" id="ARBA00022452"/>
    </source>
</evidence>
<dbReference type="InterPro" id="IPR000531">
    <property type="entry name" value="Beta-barrel_TonB"/>
</dbReference>
<evidence type="ECO:0000256" key="9">
    <source>
        <dbReference type="RuleBase" id="RU003357"/>
    </source>
</evidence>
<keyword evidence="6 8" id="KW-0472">Membrane</keyword>
<dbReference type="PANTHER" id="PTHR47234">
    <property type="match status" value="1"/>
</dbReference>
<name>A0A0G8XBR2_XANPE</name>
<evidence type="ECO:0000313" key="10">
    <source>
        <dbReference type="EMBL" id="NEL76016.1"/>
    </source>
</evidence>
<evidence type="ECO:0000256" key="5">
    <source>
        <dbReference type="ARBA" id="ARBA00023077"/>
    </source>
</evidence>
<evidence type="ECO:0000313" key="11">
    <source>
        <dbReference type="Proteomes" id="UP000471082"/>
    </source>
</evidence>
<dbReference type="Pfam" id="PF00593">
    <property type="entry name" value="TonB_dep_Rec_b-barrel"/>
    <property type="match status" value="1"/>
</dbReference>
<reference evidence="10 11" key="1">
    <citation type="submission" date="2019-11" db="EMBL/GenBank/DDBJ databases">
        <title>Genome-resolved metagenomics to study the prevalence of co-infection and intraspecific heterogeneity among plant pathogen metapopulations.</title>
        <authorList>
            <person name="Newberry E."/>
            <person name="Bhandari R."/>
            <person name="Kemble J."/>
            <person name="Sikora E."/>
            <person name="Potnis N."/>
        </authorList>
    </citation>
    <scope>NUCLEOTIDE SEQUENCE [LARGE SCALE GENOMIC DNA]</scope>
    <source>
        <strain evidence="10">Xp_Tom_Tuscaloosa_18b</strain>
    </source>
</reference>
<keyword evidence="10" id="KW-0675">Receptor</keyword>
<keyword evidence="7 8" id="KW-0998">Cell outer membrane</keyword>
<dbReference type="SUPFAM" id="SSF56935">
    <property type="entry name" value="Porins"/>
    <property type="match status" value="1"/>
</dbReference>
<dbReference type="RefSeq" id="WP_008573101.1">
    <property type="nucleotide sequence ID" value="NZ_CP018475.1"/>
</dbReference>
<comment type="similarity">
    <text evidence="8 9">Belongs to the TonB-dependent receptor family.</text>
</comment>
<organism evidence="10 11">
    <name type="scientific">Xanthomonas perforans</name>
    <dbReference type="NCBI Taxonomy" id="442694"/>
    <lineage>
        <taxon>Bacteria</taxon>
        <taxon>Pseudomonadati</taxon>
        <taxon>Pseudomonadota</taxon>
        <taxon>Gammaproteobacteria</taxon>
        <taxon>Lysobacterales</taxon>
        <taxon>Lysobacteraceae</taxon>
        <taxon>Xanthomonas</taxon>
    </lineage>
</organism>
<dbReference type="PROSITE" id="PS52016">
    <property type="entry name" value="TONB_DEPENDENT_REC_3"/>
    <property type="match status" value="1"/>
</dbReference>
<proteinExistence type="inferred from homology"/>
<protein>
    <submittedName>
        <fullName evidence="10">TonB-dependent receptor</fullName>
    </submittedName>
</protein>
<dbReference type="InterPro" id="IPR037066">
    <property type="entry name" value="Plug_dom_sf"/>
</dbReference>
<comment type="caution">
    <text evidence="10">The sequence shown here is derived from an EMBL/GenBank/DDBJ whole genome shotgun (WGS) entry which is preliminary data.</text>
</comment>
<dbReference type="AlphaFoldDB" id="A0A0G8XBR2"/>
<gene>
    <name evidence="10" type="ORF">G3W61_07085</name>
</gene>
<evidence type="ECO:0000256" key="4">
    <source>
        <dbReference type="ARBA" id="ARBA00022692"/>
    </source>
</evidence>
<dbReference type="Gene3D" id="2.170.130.10">
    <property type="entry name" value="TonB-dependent receptor, plug domain"/>
    <property type="match status" value="1"/>
</dbReference>
<evidence type="ECO:0000256" key="2">
    <source>
        <dbReference type="ARBA" id="ARBA00022448"/>
    </source>
</evidence>
<keyword evidence="3 8" id="KW-1134">Transmembrane beta strand</keyword>
<dbReference type="GO" id="GO:0009279">
    <property type="term" value="C:cell outer membrane"/>
    <property type="evidence" value="ECO:0007669"/>
    <property type="project" value="UniProtKB-SubCell"/>
</dbReference>
<evidence type="ECO:0000256" key="8">
    <source>
        <dbReference type="PROSITE-ProRule" id="PRU01360"/>
    </source>
</evidence>
<keyword evidence="2 8" id="KW-0813">Transport</keyword>
<comment type="subcellular location">
    <subcellularLocation>
        <location evidence="1 8">Cell outer membrane</location>
        <topology evidence="1 8">Multi-pass membrane protein</topology>
    </subcellularLocation>
</comment>
<evidence type="ECO:0000256" key="6">
    <source>
        <dbReference type="ARBA" id="ARBA00023136"/>
    </source>
</evidence>
<dbReference type="Proteomes" id="UP000471082">
    <property type="component" value="Unassembled WGS sequence"/>
</dbReference>
<dbReference type="InterPro" id="IPR012910">
    <property type="entry name" value="Plug_dom"/>
</dbReference>
<dbReference type="PANTHER" id="PTHR47234:SF1">
    <property type="entry name" value="TONB-DEPENDENT RECEPTOR"/>
    <property type="match status" value="1"/>
</dbReference>
<dbReference type="Gene3D" id="2.40.170.20">
    <property type="entry name" value="TonB-dependent receptor, beta-barrel domain"/>
    <property type="match status" value="1"/>
</dbReference>
<dbReference type="Pfam" id="PF07715">
    <property type="entry name" value="Plug"/>
    <property type="match status" value="1"/>
</dbReference>